<dbReference type="EMBL" id="GEGO01007383">
    <property type="protein sequence ID" value="JAR88021.1"/>
    <property type="molecule type" value="Transcribed_RNA"/>
</dbReference>
<organism evidence="1">
    <name type="scientific">Ixodes ricinus</name>
    <name type="common">Common tick</name>
    <name type="synonym">Acarus ricinus</name>
    <dbReference type="NCBI Taxonomy" id="34613"/>
    <lineage>
        <taxon>Eukaryota</taxon>
        <taxon>Metazoa</taxon>
        <taxon>Ecdysozoa</taxon>
        <taxon>Arthropoda</taxon>
        <taxon>Chelicerata</taxon>
        <taxon>Arachnida</taxon>
        <taxon>Acari</taxon>
        <taxon>Parasitiformes</taxon>
        <taxon>Ixodida</taxon>
        <taxon>Ixodoidea</taxon>
        <taxon>Ixodidae</taxon>
        <taxon>Ixodinae</taxon>
        <taxon>Ixodes</taxon>
    </lineage>
</organism>
<proteinExistence type="predicted"/>
<name>A0A147BBA0_IXORI</name>
<protein>
    <submittedName>
        <fullName evidence="1">Uncharacterized protein</fullName>
    </submittedName>
</protein>
<accession>A0A147BBA0</accession>
<feature type="non-terminal residue" evidence="1">
    <location>
        <position position="1"/>
    </location>
</feature>
<dbReference type="AlphaFoldDB" id="A0A147BBA0"/>
<sequence>ENVSPSIFLFYASRSGILAPFKPFQQQSPTKRFTARVPGLESVHQRCPTTLGSGFSHQWAVAACVGTILDAGGGKIDASYLFFILRSMTNRISWGS</sequence>
<reference evidence="1" key="1">
    <citation type="journal article" date="2018" name="PLoS Negl. Trop. Dis.">
        <title>Sialome diversity of ticks revealed by RNAseq of single tick salivary glands.</title>
        <authorList>
            <person name="Perner J."/>
            <person name="Kropackova S."/>
            <person name="Kopacek P."/>
            <person name="Ribeiro J.M."/>
        </authorList>
    </citation>
    <scope>NUCLEOTIDE SEQUENCE</scope>
    <source>
        <strain evidence="1">Siblings of single egg batch collected in Ceske Budejovice</strain>
        <tissue evidence="1">Salivary glands</tissue>
    </source>
</reference>
<evidence type="ECO:0000313" key="1">
    <source>
        <dbReference type="EMBL" id="JAR88021.1"/>
    </source>
</evidence>